<dbReference type="Gramene" id="AET1Gv20997200.15">
    <property type="protein sequence ID" value="AET1Gv20997200.15"/>
    <property type="gene ID" value="AET1Gv20997200"/>
</dbReference>
<name>A0A453A0U7_AEGTS</name>
<dbReference type="Gramene" id="AET1Gv20997200.31">
    <property type="protein sequence ID" value="AET1Gv20997200.31"/>
    <property type="gene ID" value="AET1Gv20997200"/>
</dbReference>
<reference evidence="3" key="2">
    <citation type="journal article" date="2017" name="Nat. Plants">
        <title>The Aegilops tauschii genome reveals multiple impacts of transposons.</title>
        <authorList>
            <person name="Zhao G."/>
            <person name="Zou C."/>
            <person name="Li K."/>
            <person name="Wang K."/>
            <person name="Li T."/>
            <person name="Gao L."/>
            <person name="Zhang X."/>
            <person name="Wang H."/>
            <person name="Yang Z."/>
            <person name="Liu X."/>
            <person name="Jiang W."/>
            <person name="Mao L."/>
            <person name="Kong X."/>
            <person name="Jiao Y."/>
            <person name="Jia J."/>
        </authorList>
    </citation>
    <scope>NUCLEOTIDE SEQUENCE [LARGE SCALE GENOMIC DNA]</scope>
    <source>
        <strain evidence="3">cv. AL8/78</strain>
    </source>
</reference>
<dbReference type="AlphaFoldDB" id="A0A453A0U7"/>
<dbReference type="Gramene" id="AET1Gv20997200.1">
    <property type="protein sequence ID" value="AET1Gv20997200.1"/>
    <property type="gene ID" value="AET1Gv20997200"/>
</dbReference>
<evidence type="ECO:0000313" key="3">
    <source>
        <dbReference type="Proteomes" id="UP000015105"/>
    </source>
</evidence>
<sequence length="91" mass="9017">ARASYPVPSSTYHPTPSPAAGVWQRVGAAAATLLAAVLVAVALGRQRLRRRAPVEGIPALEDGCAVADGEGSEAVDGLTDLIIVGAGVAGS</sequence>
<dbReference type="EnsemblPlants" id="AET1Gv20997200.2">
    <property type="protein sequence ID" value="AET1Gv20997200.2"/>
    <property type="gene ID" value="AET1Gv20997200"/>
</dbReference>
<keyword evidence="1" id="KW-0812">Transmembrane</keyword>
<reference evidence="2" key="3">
    <citation type="journal article" date="2017" name="Nature">
        <title>Genome sequence of the progenitor of the wheat D genome Aegilops tauschii.</title>
        <authorList>
            <person name="Luo M.C."/>
            <person name="Gu Y.Q."/>
            <person name="Puiu D."/>
            <person name="Wang H."/>
            <person name="Twardziok S.O."/>
            <person name="Deal K.R."/>
            <person name="Huo N."/>
            <person name="Zhu T."/>
            <person name="Wang L."/>
            <person name="Wang Y."/>
            <person name="McGuire P.E."/>
            <person name="Liu S."/>
            <person name="Long H."/>
            <person name="Ramasamy R.K."/>
            <person name="Rodriguez J.C."/>
            <person name="Van S.L."/>
            <person name="Yuan L."/>
            <person name="Wang Z."/>
            <person name="Xia Z."/>
            <person name="Xiao L."/>
            <person name="Anderson O.D."/>
            <person name="Ouyang S."/>
            <person name="Liang Y."/>
            <person name="Zimin A.V."/>
            <person name="Pertea G."/>
            <person name="Qi P."/>
            <person name="Bennetzen J.L."/>
            <person name="Dai X."/>
            <person name="Dawson M.W."/>
            <person name="Muller H.G."/>
            <person name="Kugler K."/>
            <person name="Rivarola-Duarte L."/>
            <person name="Spannagl M."/>
            <person name="Mayer K.F.X."/>
            <person name="Lu F.H."/>
            <person name="Bevan M.W."/>
            <person name="Leroy P."/>
            <person name="Li P."/>
            <person name="You F.M."/>
            <person name="Sun Q."/>
            <person name="Liu Z."/>
            <person name="Lyons E."/>
            <person name="Wicker T."/>
            <person name="Salzberg S.L."/>
            <person name="Devos K.M."/>
            <person name="Dvorak J."/>
        </authorList>
    </citation>
    <scope>NUCLEOTIDE SEQUENCE [LARGE SCALE GENOMIC DNA]</scope>
    <source>
        <strain evidence="2">cv. AL8/78</strain>
    </source>
</reference>
<dbReference type="EnsemblPlants" id="AET1Gv20997200.31">
    <property type="protein sequence ID" value="AET1Gv20997200.31"/>
    <property type="gene ID" value="AET1Gv20997200"/>
</dbReference>
<dbReference type="Gramene" id="AET1Gv20997200.2">
    <property type="protein sequence ID" value="AET1Gv20997200.2"/>
    <property type="gene ID" value="AET1Gv20997200"/>
</dbReference>
<dbReference type="EnsemblPlants" id="AET1Gv20997200.1">
    <property type="protein sequence ID" value="AET1Gv20997200.1"/>
    <property type="gene ID" value="AET1Gv20997200"/>
</dbReference>
<keyword evidence="1" id="KW-0472">Membrane</keyword>
<keyword evidence="1" id="KW-1133">Transmembrane helix</keyword>
<keyword evidence="3" id="KW-1185">Reference proteome</keyword>
<proteinExistence type="predicted"/>
<reference evidence="2" key="5">
    <citation type="journal article" date="2021" name="G3 (Bethesda)">
        <title>Aegilops tauschii genome assembly Aet v5.0 features greater sequence contiguity and improved annotation.</title>
        <authorList>
            <person name="Wang L."/>
            <person name="Zhu T."/>
            <person name="Rodriguez J.C."/>
            <person name="Deal K.R."/>
            <person name="Dubcovsky J."/>
            <person name="McGuire P.E."/>
            <person name="Lux T."/>
            <person name="Spannagl M."/>
            <person name="Mayer K.F.X."/>
            <person name="Baldrich P."/>
            <person name="Meyers B.C."/>
            <person name="Huo N."/>
            <person name="Gu Y.Q."/>
            <person name="Zhou H."/>
            <person name="Devos K.M."/>
            <person name="Bennetzen J.L."/>
            <person name="Unver T."/>
            <person name="Budak H."/>
            <person name="Gulick P.J."/>
            <person name="Galiba G."/>
            <person name="Kalapos B."/>
            <person name="Nelson D.R."/>
            <person name="Li P."/>
            <person name="You F.M."/>
            <person name="Luo M.C."/>
            <person name="Dvorak J."/>
        </authorList>
    </citation>
    <scope>NUCLEOTIDE SEQUENCE [LARGE SCALE GENOMIC DNA]</scope>
    <source>
        <strain evidence="2">cv. AL8/78</strain>
    </source>
</reference>
<dbReference type="EnsemblPlants" id="AET1Gv20997200.3">
    <property type="protein sequence ID" value="AET1Gv20997200.3"/>
    <property type="gene ID" value="AET1Gv20997200"/>
</dbReference>
<feature type="transmembrane region" description="Helical" evidence="1">
    <location>
        <begin position="22"/>
        <end position="43"/>
    </location>
</feature>
<reference evidence="3" key="1">
    <citation type="journal article" date="2014" name="Science">
        <title>Ancient hybridizations among the ancestral genomes of bread wheat.</title>
        <authorList>
            <consortium name="International Wheat Genome Sequencing Consortium,"/>
            <person name="Marcussen T."/>
            <person name="Sandve S.R."/>
            <person name="Heier L."/>
            <person name="Spannagl M."/>
            <person name="Pfeifer M."/>
            <person name="Jakobsen K.S."/>
            <person name="Wulff B.B."/>
            <person name="Steuernagel B."/>
            <person name="Mayer K.F."/>
            <person name="Olsen O.A."/>
        </authorList>
    </citation>
    <scope>NUCLEOTIDE SEQUENCE [LARGE SCALE GENOMIC DNA]</scope>
    <source>
        <strain evidence="3">cv. AL8/78</strain>
    </source>
</reference>
<evidence type="ECO:0000313" key="2">
    <source>
        <dbReference type="EnsemblPlants" id="AET1Gv20997200.31"/>
    </source>
</evidence>
<protein>
    <recommendedName>
        <fullName evidence="4">Squalene monooxygenase</fullName>
    </recommendedName>
</protein>
<dbReference type="Gramene" id="AET1Gv20997200.3">
    <property type="protein sequence ID" value="AET1Gv20997200.3"/>
    <property type="gene ID" value="AET1Gv20997200"/>
</dbReference>
<organism evidence="2 3">
    <name type="scientific">Aegilops tauschii subsp. strangulata</name>
    <name type="common">Goatgrass</name>
    <dbReference type="NCBI Taxonomy" id="200361"/>
    <lineage>
        <taxon>Eukaryota</taxon>
        <taxon>Viridiplantae</taxon>
        <taxon>Streptophyta</taxon>
        <taxon>Embryophyta</taxon>
        <taxon>Tracheophyta</taxon>
        <taxon>Spermatophyta</taxon>
        <taxon>Magnoliopsida</taxon>
        <taxon>Liliopsida</taxon>
        <taxon>Poales</taxon>
        <taxon>Poaceae</taxon>
        <taxon>BOP clade</taxon>
        <taxon>Pooideae</taxon>
        <taxon>Triticodae</taxon>
        <taxon>Triticeae</taxon>
        <taxon>Triticinae</taxon>
        <taxon>Aegilops</taxon>
    </lineage>
</organism>
<dbReference type="Proteomes" id="UP000015105">
    <property type="component" value="Chromosome 1D"/>
</dbReference>
<accession>A0A453A0U7</accession>
<reference evidence="2" key="4">
    <citation type="submission" date="2019-03" db="UniProtKB">
        <authorList>
            <consortium name="EnsemblPlants"/>
        </authorList>
    </citation>
    <scope>IDENTIFICATION</scope>
</reference>
<evidence type="ECO:0000256" key="1">
    <source>
        <dbReference type="SAM" id="Phobius"/>
    </source>
</evidence>
<dbReference type="EnsemblPlants" id="AET1Gv20997200.15">
    <property type="protein sequence ID" value="AET1Gv20997200.15"/>
    <property type="gene ID" value="AET1Gv20997200"/>
</dbReference>
<evidence type="ECO:0008006" key="4">
    <source>
        <dbReference type="Google" id="ProtNLM"/>
    </source>
</evidence>